<organism evidence="2 3">
    <name type="scientific">Cellulomonas cellasea DSM 20118</name>
    <dbReference type="NCBI Taxonomy" id="1408250"/>
    <lineage>
        <taxon>Bacteria</taxon>
        <taxon>Bacillati</taxon>
        <taxon>Actinomycetota</taxon>
        <taxon>Actinomycetes</taxon>
        <taxon>Micrococcales</taxon>
        <taxon>Cellulomonadaceae</taxon>
        <taxon>Cellulomonas</taxon>
    </lineage>
</organism>
<protein>
    <recommendedName>
        <fullName evidence="4">AbiEi antitoxin C-terminal domain-containing protein</fullName>
    </recommendedName>
</protein>
<reference evidence="2 3" key="1">
    <citation type="submission" date="2013-10" db="EMBL/GenBank/DDBJ databases">
        <authorList>
            <person name="Wang G."/>
            <person name="Zhuang W."/>
        </authorList>
    </citation>
    <scope>NUCLEOTIDE SEQUENCE [LARGE SCALE GENOMIC DNA]</scope>
    <source>
        <strain evidence="2 3">DSM 20118</strain>
    </source>
</reference>
<accession>A0A0A0B8B2</accession>
<gene>
    <name evidence="2" type="ORF">Q760_09140</name>
</gene>
<sequence>MRPAPWMPRPAPPLPLELRPSNVGPLTHRTLVRDGVAHVVWGDLAVPADVPVGPRLRAAAFRGLVPARAVVGRRSAVWVHTGEHTPRRVDVLVGPRSRRPDPHPRRTTHECALPEADVVDLGGVRVTTVQRTGLDVARWFPAEEASTLLGSLLRAGFDPVHARTDLARLHGYAGTLAAADLLASLAPTTPGPRPQDRAAQAPPPSPGTAHAPRQARIAGSSDALAPVIR</sequence>
<evidence type="ECO:0000256" key="1">
    <source>
        <dbReference type="SAM" id="MobiDB-lite"/>
    </source>
</evidence>
<dbReference type="RefSeq" id="WP_052103662.1">
    <property type="nucleotide sequence ID" value="NZ_AXNT01000023.1"/>
</dbReference>
<dbReference type="Proteomes" id="UP000029833">
    <property type="component" value="Unassembled WGS sequence"/>
</dbReference>
<dbReference type="AlphaFoldDB" id="A0A0A0B8B2"/>
<comment type="caution">
    <text evidence="2">The sequence shown here is derived from an EMBL/GenBank/DDBJ whole genome shotgun (WGS) entry which is preliminary data.</text>
</comment>
<proteinExistence type="predicted"/>
<keyword evidence="3" id="KW-1185">Reference proteome</keyword>
<evidence type="ECO:0008006" key="4">
    <source>
        <dbReference type="Google" id="ProtNLM"/>
    </source>
</evidence>
<evidence type="ECO:0000313" key="2">
    <source>
        <dbReference type="EMBL" id="KGM03120.1"/>
    </source>
</evidence>
<feature type="region of interest" description="Disordered" evidence="1">
    <location>
        <begin position="185"/>
        <end position="229"/>
    </location>
</feature>
<dbReference type="EMBL" id="AXNT01000023">
    <property type="protein sequence ID" value="KGM03120.1"/>
    <property type="molecule type" value="Genomic_DNA"/>
</dbReference>
<evidence type="ECO:0000313" key="3">
    <source>
        <dbReference type="Proteomes" id="UP000029833"/>
    </source>
</evidence>
<name>A0A0A0B8B2_9CELL</name>
<dbReference type="OrthoDB" id="3254844at2"/>